<protein>
    <submittedName>
        <fullName evidence="2">Uncharacterized protein</fullName>
    </submittedName>
</protein>
<comment type="caution">
    <text evidence="2">The sequence shown here is derived from an EMBL/GenBank/DDBJ whole genome shotgun (WGS) entry which is preliminary data.</text>
</comment>
<evidence type="ECO:0000313" key="2">
    <source>
        <dbReference type="EMBL" id="KAK9273742.1"/>
    </source>
</evidence>
<feature type="region of interest" description="Disordered" evidence="1">
    <location>
        <begin position="340"/>
        <end position="456"/>
    </location>
</feature>
<evidence type="ECO:0000256" key="1">
    <source>
        <dbReference type="SAM" id="MobiDB-lite"/>
    </source>
</evidence>
<feature type="compositionally biased region" description="Low complexity" evidence="1">
    <location>
        <begin position="342"/>
        <end position="355"/>
    </location>
</feature>
<dbReference type="Proteomes" id="UP001415857">
    <property type="component" value="Unassembled WGS sequence"/>
</dbReference>
<feature type="compositionally biased region" description="Basic and acidic residues" evidence="1">
    <location>
        <begin position="442"/>
        <end position="456"/>
    </location>
</feature>
<dbReference type="PANTHER" id="PTHR35507">
    <property type="entry name" value="OS09G0488600 PROTEIN"/>
    <property type="match status" value="1"/>
</dbReference>
<accession>A0AAP0WLV4</accession>
<keyword evidence="3" id="KW-1185">Reference proteome</keyword>
<dbReference type="EMBL" id="JBBPBK010000012">
    <property type="protein sequence ID" value="KAK9273742.1"/>
    <property type="molecule type" value="Genomic_DNA"/>
</dbReference>
<dbReference type="PANTHER" id="PTHR35507:SF1">
    <property type="entry name" value="TMF_TATA_BD DOMAIN-CONTAINING PROTEIN"/>
    <property type="match status" value="1"/>
</dbReference>
<feature type="compositionally biased region" description="Polar residues" evidence="1">
    <location>
        <begin position="416"/>
        <end position="432"/>
    </location>
</feature>
<reference evidence="2 3" key="1">
    <citation type="journal article" date="2024" name="Plant J.">
        <title>Genome sequences and population genomics reveal climatic adaptation and genomic divergence between two closely related sweetgum species.</title>
        <authorList>
            <person name="Xu W.Q."/>
            <person name="Ren C.Q."/>
            <person name="Zhang X.Y."/>
            <person name="Comes H.P."/>
            <person name="Liu X.H."/>
            <person name="Li Y.G."/>
            <person name="Kettle C.J."/>
            <person name="Jalonen R."/>
            <person name="Gaisberger H."/>
            <person name="Ma Y.Z."/>
            <person name="Qiu Y.X."/>
        </authorList>
    </citation>
    <scope>NUCLEOTIDE SEQUENCE [LARGE SCALE GENOMIC DNA]</scope>
    <source>
        <strain evidence="2">Hangzhou</strain>
    </source>
</reference>
<sequence>MYIHIQYSRCNHAMEETDEDLGFRAAFPALVSLTPFTPSISPFSRRLSSNFTQPSRPVPAARKLAWVSLQGRLIGAEEASSARAIGGGMGPQEAVAWELFSPIHRILIVAVIAVAVAESKKNRQIRQLKKSVELRDQVLSSMQQKLDNLCEQVNNIKDQPETGANMSFMKNMEFGSCGCWLCDHHRGLPNGLVGNSIVKVSRGDEMLQYKLPLTNEAEQEERRMSDLSDWASSVTSAADIQMSTLAIEQDIYNLKRECEEKDATIKELSTFLHSSDVVGSKRIAELEDIIRRKNMIITKLKKDMVVLEQKVVHLTRVRRPSYSSSNTRQLPVMVDNVVYDMDSTTSPSSSDSDCSPENRPPAAAPRIQDIPVQNRDFDSRRNLKSAPAKPSSSPMRPTDRHVNSRPVSPLKEKSMNQRSEAVSSSRPKQLSVDNHKKSRRRTQTESKDTAAQRRWV</sequence>
<dbReference type="AlphaFoldDB" id="A0AAP0WLV4"/>
<evidence type="ECO:0000313" key="3">
    <source>
        <dbReference type="Proteomes" id="UP001415857"/>
    </source>
</evidence>
<proteinExistence type="predicted"/>
<feature type="compositionally biased region" description="Low complexity" evidence="1">
    <location>
        <begin position="384"/>
        <end position="394"/>
    </location>
</feature>
<gene>
    <name evidence="2" type="ORF">L1049_018552</name>
</gene>
<name>A0AAP0WLV4_LIQFO</name>
<organism evidence="2 3">
    <name type="scientific">Liquidambar formosana</name>
    <name type="common">Formosan gum</name>
    <dbReference type="NCBI Taxonomy" id="63359"/>
    <lineage>
        <taxon>Eukaryota</taxon>
        <taxon>Viridiplantae</taxon>
        <taxon>Streptophyta</taxon>
        <taxon>Embryophyta</taxon>
        <taxon>Tracheophyta</taxon>
        <taxon>Spermatophyta</taxon>
        <taxon>Magnoliopsida</taxon>
        <taxon>eudicotyledons</taxon>
        <taxon>Gunneridae</taxon>
        <taxon>Pentapetalae</taxon>
        <taxon>Saxifragales</taxon>
        <taxon>Altingiaceae</taxon>
        <taxon>Liquidambar</taxon>
    </lineage>
</organism>